<evidence type="ECO:0000313" key="1">
    <source>
        <dbReference type="EMBL" id="OJJ24308.1"/>
    </source>
</evidence>
<dbReference type="EMBL" id="MLAW01000033">
    <property type="protein sequence ID" value="OJJ24308.1"/>
    <property type="molecule type" value="Genomic_DNA"/>
</dbReference>
<organism evidence="1 2">
    <name type="scientific">Roseofilum reptotaenium AO1-A</name>
    <dbReference type="NCBI Taxonomy" id="1925591"/>
    <lineage>
        <taxon>Bacteria</taxon>
        <taxon>Bacillati</taxon>
        <taxon>Cyanobacteriota</taxon>
        <taxon>Cyanophyceae</taxon>
        <taxon>Desertifilales</taxon>
        <taxon>Desertifilaceae</taxon>
        <taxon>Roseofilum</taxon>
    </lineage>
</organism>
<keyword evidence="2" id="KW-1185">Reference proteome</keyword>
<name>A0A1L9QNN9_9CYAN</name>
<dbReference type="AlphaFoldDB" id="A0A1L9QNN9"/>
<evidence type="ECO:0000313" key="2">
    <source>
        <dbReference type="Proteomes" id="UP000183940"/>
    </source>
</evidence>
<accession>A0A1L9QNN9</accession>
<protein>
    <submittedName>
        <fullName evidence="1">Uncharacterized protein</fullName>
    </submittedName>
</protein>
<dbReference type="STRING" id="1925591.BI308_17115"/>
<gene>
    <name evidence="1" type="ORF">BI308_17115</name>
</gene>
<proteinExistence type="predicted"/>
<comment type="caution">
    <text evidence="1">The sequence shown here is derived from an EMBL/GenBank/DDBJ whole genome shotgun (WGS) entry which is preliminary data.</text>
</comment>
<dbReference type="Proteomes" id="UP000183940">
    <property type="component" value="Unassembled WGS sequence"/>
</dbReference>
<sequence>MERKRGDREKNEVKPVVQTSCSLFASSAQDAPIPQPHPMFNGDQILIDRAMLRRISLWAISSIYVPNASDLLLRLTKILRTNRRVS</sequence>
<reference evidence="1" key="1">
    <citation type="submission" date="2016-10" db="EMBL/GenBank/DDBJ databases">
        <title>CRISPR-Cas defence system in Roseofilum reptotaenium: evidence of a bacteriophage-cyanobacterium arms race in the coral black band disease.</title>
        <authorList>
            <person name="Buerger P."/>
            <person name="Wood-Charlson E.M."/>
            <person name="Weynberg K.D."/>
            <person name="Willis B."/>
            <person name="Van Oppen M.J."/>
        </authorList>
    </citation>
    <scope>NUCLEOTIDE SEQUENCE [LARGE SCALE GENOMIC DNA]</scope>
    <source>
        <strain evidence="1">AO1-A</strain>
    </source>
</reference>